<evidence type="ECO:0000313" key="5">
    <source>
        <dbReference type="Proteomes" id="UP000000851"/>
    </source>
</evidence>
<evidence type="ECO:0000256" key="3">
    <source>
        <dbReference type="RuleBase" id="RU000363"/>
    </source>
</evidence>
<proteinExistence type="inferred from homology"/>
<keyword evidence="5" id="KW-1185">Reference proteome</keyword>
<dbReference type="Pfam" id="PF00106">
    <property type="entry name" value="adh_short"/>
    <property type="match status" value="1"/>
</dbReference>
<dbReference type="GO" id="GO:0016491">
    <property type="term" value="F:oxidoreductase activity"/>
    <property type="evidence" value="ECO:0007669"/>
    <property type="project" value="UniProtKB-KW"/>
</dbReference>
<organism evidence="4 5">
    <name type="scientific">Catenulispora acidiphila (strain DSM 44928 / JCM 14897 / NBRC 102108 / NRRL B-24433 / ID139908)</name>
    <dbReference type="NCBI Taxonomy" id="479433"/>
    <lineage>
        <taxon>Bacteria</taxon>
        <taxon>Bacillati</taxon>
        <taxon>Actinomycetota</taxon>
        <taxon>Actinomycetes</taxon>
        <taxon>Catenulisporales</taxon>
        <taxon>Catenulisporaceae</taxon>
        <taxon>Catenulispora</taxon>
    </lineage>
</organism>
<dbReference type="AlphaFoldDB" id="C7QKE6"/>
<dbReference type="PANTHER" id="PTHR44169">
    <property type="entry name" value="NADPH-DEPENDENT 1-ACYLDIHYDROXYACETONE PHOSPHATE REDUCTASE"/>
    <property type="match status" value="1"/>
</dbReference>
<dbReference type="OrthoDB" id="3178062at2"/>
<sequence length="280" mass="29631" precursor="true">MAISRAVLITGCSSGIGRAAALQLHQAGLPVWATARDTGALAELEARGIRTLQLDVTDEESAAAAVKQVVDAHGAVGTLVNNAGSGIHGAVEDVPLDTVRGSFETNLFGALRLTQLVLPGMRQQGAGRVVNVSSILGRLSPPGGALYQATKYATEAYSDALRLEVAQFGIQVALIEPATVRTRFYETAVMQFAGGSGTPYQPFYDRLAAWAIDIHEGKTRAGKLAVTPEKVAEAIQRAVLARNPKARYPVGPLARAALGMRRMLPDSLFDKFVAREFPAP</sequence>
<dbReference type="InterPro" id="IPR002347">
    <property type="entry name" value="SDR_fam"/>
</dbReference>
<dbReference type="Gene3D" id="3.40.50.720">
    <property type="entry name" value="NAD(P)-binding Rossmann-like Domain"/>
    <property type="match status" value="1"/>
</dbReference>
<dbReference type="InterPro" id="IPR036291">
    <property type="entry name" value="NAD(P)-bd_dom_sf"/>
</dbReference>
<evidence type="ECO:0000313" key="4">
    <source>
        <dbReference type="EMBL" id="ACU75220.1"/>
    </source>
</evidence>
<dbReference type="STRING" id="479433.Caci_6366"/>
<evidence type="ECO:0000256" key="2">
    <source>
        <dbReference type="ARBA" id="ARBA00023002"/>
    </source>
</evidence>
<reference evidence="4 5" key="1">
    <citation type="journal article" date="2009" name="Stand. Genomic Sci.">
        <title>Complete genome sequence of Catenulispora acidiphila type strain (ID 139908).</title>
        <authorList>
            <person name="Copeland A."/>
            <person name="Lapidus A."/>
            <person name="Glavina Del Rio T."/>
            <person name="Nolan M."/>
            <person name="Lucas S."/>
            <person name="Chen F."/>
            <person name="Tice H."/>
            <person name="Cheng J.F."/>
            <person name="Bruce D."/>
            <person name="Goodwin L."/>
            <person name="Pitluck S."/>
            <person name="Mikhailova N."/>
            <person name="Pati A."/>
            <person name="Ivanova N."/>
            <person name="Mavromatis K."/>
            <person name="Chen A."/>
            <person name="Palaniappan K."/>
            <person name="Chain P."/>
            <person name="Land M."/>
            <person name="Hauser L."/>
            <person name="Chang Y.J."/>
            <person name="Jeffries C.D."/>
            <person name="Chertkov O."/>
            <person name="Brettin T."/>
            <person name="Detter J.C."/>
            <person name="Han C."/>
            <person name="Ali Z."/>
            <person name="Tindall B.J."/>
            <person name="Goker M."/>
            <person name="Bristow J."/>
            <person name="Eisen J.A."/>
            <person name="Markowitz V."/>
            <person name="Hugenholtz P."/>
            <person name="Kyrpides N.C."/>
            <person name="Klenk H.P."/>
        </authorList>
    </citation>
    <scope>NUCLEOTIDE SEQUENCE [LARGE SCALE GENOMIC DNA]</scope>
    <source>
        <strain evidence="5">DSM 44928 / JCM 14897 / NBRC 102108 / NRRL B-24433 / ID139908</strain>
    </source>
</reference>
<dbReference type="InParanoid" id="C7QKE6"/>
<evidence type="ECO:0000256" key="1">
    <source>
        <dbReference type="ARBA" id="ARBA00006484"/>
    </source>
</evidence>
<dbReference type="PANTHER" id="PTHR44169:SF6">
    <property type="entry name" value="NADPH-DEPENDENT 1-ACYLDIHYDROXYACETONE PHOSPHATE REDUCTASE"/>
    <property type="match status" value="1"/>
</dbReference>
<dbReference type="Proteomes" id="UP000000851">
    <property type="component" value="Chromosome"/>
</dbReference>
<comment type="similarity">
    <text evidence="1 3">Belongs to the short-chain dehydrogenases/reductases (SDR) family.</text>
</comment>
<protein>
    <submittedName>
        <fullName evidence="4">Short-chain dehydrogenase/reductase SDR</fullName>
    </submittedName>
</protein>
<dbReference type="CDD" id="cd05374">
    <property type="entry name" value="17beta-HSD-like_SDR_c"/>
    <property type="match status" value="1"/>
</dbReference>
<dbReference type="RefSeq" id="WP_015794949.1">
    <property type="nucleotide sequence ID" value="NC_013131.1"/>
</dbReference>
<dbReference type="EMBL" id="CP001700">
    <property type="protein sequence ID" value="ACU75220.1"/>
    <property type="molecule type" value="Genomic_DNA"/>
</dbReference>
<dbReference type="PRINTS" id="PR00080">
    <property type="entry name" value="SDRFAMILY"/>
</dbReference>
<dbReference type="SUPFAM" id="SSF51735">
    <property type="entry name" value="NAD(P)-binding Rossmann-fold domains"/>
    <property type="match status" value="1"/>
</dbReference>
<name>C7QKE6_CATAD</name>
<dbReference type="KEGG" id="cai:Caci_6366"/>
<gene>
    <name evidence="4" type="ordered locus">Caci_6366</name>
</gene>
<dbReference type="HOGENOM" id="CLU_010194_2_9_11"/>
<dbReference type="PRINTS" id="PR00081">
    <property type="entry name" value="GDHRDH"/>
</dbReference>
<accession>C7QKE6</accession>
<keyword evidence="2" id="KW-0560">Oxidoreductase</keyword>
<dbReference type="eggNOG" id="COG0300">
    <property type="taxonomic scope" value="Bacteria"/>
</dbReference>